<dbReference type="RefSeq" id="WP_089990009.1">
    <property type="nucleotide sequence ID" value="NZ_FOIZ01000001.1"/>
</dbReference>
<accession>A0A1I0NEB4</accession>
<protein>
    <submittedName>
        <fullName evidence="1">Uncharacterized protein</fullName>
    </submittedName>
</protein>
<dbReference type="EMBL" id="FOIZ01000001">
    <property type="protein sequence ID" value="SEV99650.1"/>
    <property type="molecule type" value="Genomic_DNA"/>
</dbReference>
<proteinExistence type="predicted"/>
<organism evidence="1 2">
    <name type="scientific">Cognatiyoonia koreensis</name>
    <dbReference type="NCBI Taxonomy" id="364200"/>
    <lineage>
        <taxon>Bacteria</taxon>
        <taxon>Pseudomonadati</taxon>
        <taxon>Pseudomonadota</taxon>
        <taxon>Alphaproteobacteria</taxon>
        <taxon>Rhodobacterales</taxon>
        <taxon>Paracoccaceae</taxon>
        <taxon>Cognatiyoonia</taxon>
    </lineage>
</organism>
<gene>
    <name evidence="1" type="ORF">SAMN04488515_0570</name>
</gene>
<dbReference type="OrthoDB" id="6174477at2"/>
<dbReference type="AlphaFoldDB" id="A0A1I0NEB4"/>
<evidence type="ECO:0000313" key="1">
    <source>
        <dbReference type="EMBL" id="SEV99650.1"/>
    </source>
</evidence>
<dbReference type="Proteomes" id="UP000199167">
    <property type="component" value="Unassembled WGS sequence"/>
</dbReference>
<evidence type="ECO:0000313" key="2">
    <source>
        <dbReference type="Proteomes" id="UP000199167"/>
    </source>
</evidence>
<name>A0A1I0NEB4_9RHOB</name>
<dbReference type="STRING" id="364200.SAMN04488515_0570"/>
<sequence length="271" mass="29441">MTLNVCVFGNSHLAAVRDGFKRHEGRWPDLNLTFVGAHKNGLAETSCTDGILTPESEDAKFSFSRLAGLDQVDLRDTDAIVITGCGFALSRIAWLYRKARWAALPSVQSDPAPTKAWSLVSRPAFLAMATEKLTDELAGRFIRVLRQGTDVPIYLCSQPRTTTGILTVGKHSLDVLPFAINSGDAAALSDLYETAAERAGDALGVRYIAQNARTITDHVLTADPFTKGAIRLTMKGRYAQPKDDILHANATYGKVVLDQIAVAVRRDLAAR</sequence>
<reference evidence="1 2" key="1">
    <citation type="submission" date="2016-10" db="EMBL/GenBank/DDBJ databases">
        <authorList>
            <person name="de Groot N.N."/>
        </authorList>
    </citation>
    <scope>NUCLEOTIDE SEQUENCE [LARGE SCALE GENOMIC DNA]</scope>
    <source>
        <strain evidence="1 2">DSM 17925</strain>
    </source>
</reference>
<keyword evidence="2" id="KW-1185">Reference proteome</keyword>